<gene>
    <name evidence="2" type="ORF">BN1048_00645</name>
</gene>
<feature type="transmembrane region" description="Helical" evidence="1">
    <location>
        <begin position="104"/>
        <end position="123"/>
    </location>
</feature>
<dbReference type="InterPro" id="IPR031306">
    <property type="entry name" value="CcdC"/>
</dbReference>
<feature type="transmembrane region" description="Helical" evidence="1">
    <location>
        <begin position="44"/>
        <end position="63"/>
    </location>
</feature>
<protein>
    <recommendedName>
        <fullName evidence="4">Membrane protein CcdC involved in cytochrome C biogenesis</fullName>
    </recommendedName>
</protein>
<dbReference type="PANTHER" id="PTHR39164:SF1">
    <property type="entry name" value="PROTEIN CCDC"/>
    <property type="match status" value="1"/>
</dbReference>
<evidence type="ECO:0008006" key="4">
    <source>
        <dbReference type="Google" id="ProtNLM"/>
    </source>
</evidence>
<dbReference type="HOGENOM" id="CLU_112887_0_0_9"/>
<name>A0A078M0I7_9STAP</name>
<dbReference type="eggNOG" id="COG4846">
    <property type="taxonomic scope" value="Bacteria"/>
</dbReference>
<feature type="transmembrane region" description="Helical" evidence="1">
    <location>
        <begin position="12"/>
        <end position="32"/>
    </location>
</feature>
<dbReference type="Pfam" id="PF07301">
    <property type="entry name" value="DUF1453"/>
    <property type="match status" value="1"/>
</dbReference>
<dbReference type="PIRSF" id="PIRSF021441">
    <property type="entry name" value="DUF1453"/>
    <property type="match status" value="1"/>
</dbReference>
<dbReference type="EMBL" id="CCSE01000001">
    <property type="protein sequence ID" value="CDZ99769.1"/>
    <property type="molecule type" value="Genomic_DNA"/>
</dbReference>
<evidence type="ECO:0000313" key="2">
    <source>
        <dbReference type="EMBL" id="CDZ99769.1"/>
    </source>
</evidence>
<dbReference type="STRING" id="1461582.BN1048_00645"/>
<proteinExistence type="predicted"/>
<dbReference type="AlphaFoldDB" id="A0A078M0I7"/>
<keyword evidence="3" id="KW-1185">Reference proteome</keyword>
<accession>A0A078M0I7</accession>
<sequence length="165" mass="18648">MIEFLESIEELLFLIASIGAVIMGIIVIFVRKHASKSPLTLKKIIIPPVMMSTGALMYIFPYFRLSWLHIAETIAIGAVFSIVLIITTKYEVKNSELYVRQTKAFPIILMGLLLARIALKYILSLNTTPGEIGGMFFLLAFVMIGIWRISMLIKHNEFKKQQAVV</sequence>
<dbReference type="PANTHER" id="PTHR39164">
    <property type="entry name" value="PROTEIN CCDC"/>
    <property type="match status" value="1"/>
</dbReference>
<keyword evidence="1" id="KW-0812">Transmembrane</keyword>
<evidence type="ECO:0000256" key="1">
    <source>
        <dbReference type="SAM" id="Phobius"/>
    </source>
</evidence>
<evidence type="ECO:0000313" key="3">
    <source>
        <dbReference type="Proteomes" id="UP000044136"/>
    </source>
</evidence>
<dbReference type="RefSeq" id="WP_035808393.1">
    <property type="nucleotide sequence ID" value="NZ_CCSE01000001.1"/>
</dbReference>
<keyword evidence="1" id="KW-0472">Membrane</keyword>
<dbReference type="OrthoDB" id="120091at2"/>
<feature type="transmembrane region" description="Helical" evidence="1">
    <location>
        <begin position="69"/>
        <end position="92"/>
    </location>
</feature>
<keyword evidence="1" id="KW-1133">Transmembrane helix</keyword>
<dbReference type="Proteomes" id="UP000044136">
    <property type="component" value="Unassembled WGS sequence"/>
</dbReference>
<organism evidence="2 3">
    <name type="scientific">Jeotgalicoccus saudimassiliensis</name>
    <dbReference type="NCBI Taxonomy" id="1461582"/>
    <lineage>
        <taxon>Bacteria</taxon>
        <taxon>Bacillati</taxon>
        <taxon>Bacillota</taxon>
        <taxon>Bacilli</taxon>
        <taxon>Bacillales</taxon>
        <taxon>Staphylococcaceae</taxon>
        <taxon>Jeotgalicoccus</taxon>
    </lineage>
</organism>
<dbReference type="InterPro" id="IPR058247">
    <property type="entry name" value="DUF1453"/>
</dbReference>
<feature type="transmembrane region" description="Helical" evidence="1">
    <location>
        <begin position="135"/>
        <end position="153"/>
    </location>
</feature>
<reference evidence="2 3" key="1">
    <citation type="submission" date="2014-07" db="EMBL/GenBank/DDBJ databases">
        <authorList>
            <person name="Urmite Genomes Urmite Genomes"/>
        </authorList>
    </citation>
    <scope>NUCLEOTIDE SEQUENCE [LARGE SCALE GENOMIC DNA]</scope>
    <source>
        <strain evidence="2 3">13MG44_air</strain>
    </source>
</reference>